<dbReference type="EMBL" id="JACEEZ010004415">
    <property type="protein sequence ID" value="KAG0726434.1"/>
    <property type="molecule type" value="Genomic_DNA"/>
</dbReference>
<evidence type="ECO:0000256" key="1">
    <source>
        <dbReference type="SAM" id="MobiDB-lite"/>
    </source>
</evidence>
<gene>
    <name evidence="2" type="ORF">GWK47_036564</name>
</gene>
<proteinExistence type="predicted"/>
<name>A0A8J4YRA7_CHIOP</name>
<evidence type="ECO:0000313" key="3">
    <source>
        <dbReference type="Proteomes" id="UP000770661"/>
    </source>
</evidence>
<keyword evidence="3" id="KW-1185">Reference proteome</keyword>
<organism evidence="2 3">
    <name type="scientific">Chionoecetes opilio</name>
    <name type="common">Atlantic snow crab</name>
    <name type="synonym">Cancer opilio</name>
    <dbReference type="NCBI Taxonomy" id="41210"/>
    <lineage>
        <taxon>Eukaryota</taxon>
        <taxon>Metazoa</taxon>
        <taxon>Ecdysozoa</taxon>
        <taxon>Arthropoda</taxon>
        <taxon>Crustacea</taxon>
        <taxon>Multicrustacea</taxon>
        <taxon>Malacostraca</taxon>
        <taxon>Eumalacostraca</taxon>
        <taxon>Eucarida</taxon>
        <taxon>Decapoda</taxon>
        <taxon>Pleocyemata</taxon>
        <taxon>Brachyura</taxon>
        <taxon>Eubrachyura</taxon>
        <taxon>Majoidea</taxon>
        <taxon>Majidae</taxon>
        <taxon>Chionoecetes</taxon>
    </lineage>
</organism>
<reference evidence="2" key="1">
    <citation type="submission" date="2020-07" db="EMBL/GenBank/DDBJ databases">
        <title>The High-quality genome of the commercially important snow crab, Chionoecetes opilio.</title>
        <authorList>
            <person name="Jeong J.-H."/>
            <person name="Ryu S."/>
        </authorList>
    </citation>
    <scope>NUCLEOTIDE SEQUENCE</scope>
    <source>
        <strain evidence="2">MADBK_172401_WGS</strain>
        <tissue evidence="2">Digestive gland</tissue>
    </source>
</reference>
<feature type="compositionally biased region" description="Polar residues" evidence="1">
    <location>
        <begin position="1"/>
        <end position="10"/>
    </location>
</feature>
<protein>
    <submittedName>
        <fullName evidence="2">Uncharacterized protein</fullName>
    </submittedName>
</protein>
<dbReference type="Proteomes" id="UP000770661">
    <property type="component" value="Unassembled WGS sequence"/>
</dbReference>
<dbReference type="AlphaFoldDB" id="A0A8J4YRA7"/>
<feature type="compositionally biased region" description="Pro residues" evidence="1">
    <location>
        <begin position="18"/>
        <end position="28"/>
    </location>
</feature>
<sequence>MNRWANNYYAQESKDPTPSQPQPHPPPTTHSRPGSTIKTGNNGTVNLCVFRVAHLTHLTLRSLIEHQGVGVLYIEQLSHKAAGYRSFVVTVEERDAPRLLSRSFWPGLVSCRLLQDADPRHNVVFSRRHARELSLPITNKDEEIMLGVRVLAHCARAEGRANKLQELVFKICQPQVVFLIKQFTRTIEEKHIWRAERYFWDLGEFLDQYIVHSLFIHGMLSLFTTCTSKILTLKYRKYVSDDLVKVYRGMQTKMFASLP</sequence>
<feature type="region of interest" description="Disordered" evidence="1">
    <location>
        <begin position="1"/>
        <end position="38"/>
    </location>
</feature>
<evidence type="ECO:0000313" key="2">
    <source>
        <dbReference type="EMBL" id="KAG0726434.1"/>
    </source>
</evidence>
<accession>A0A8J4YRA7</accession>
<comment type="caution">
    <text evidence="2">The sequence shown here is derived from an EMBL/GenBank/DDBJ whole genome shotgun (WGS) entry which is preliminary data.</text>
</comment>
<dbReference type="OrthoDB" id="6369947at2759"/>